<keyword evidence="6" id="KW-1185">Reference proteome</keyword>
<evidence type="ECO:0000313" key="5">
    <source>
        <dbReference type="EMBL" id="MEI5905577.1"/>
    </source>
</evidence>
<comment type="caution">
    <text evidence="5">The sequence shown here is derived from an EMBL/GenBank/DDBJ whole genome shotgun (WGS) entry which is preliminary data.</text>
</comment>
<evidence type="ECO:0000313" key="6">
    <source>
        <dbReference type="Proteomes" id="UP001312865"/>
    </source>
</evidence>
<dbReference type="CDD" id="cd14748">
    <property type="entry name" value="PBP2_UgpB"/>
    <property type="match status" value="1"/>
</dbReference>
<gene>
    <name evidence="5" type="ORF">WAK64_00670</name>
</gene>
<comment type="similarity">
    <text evidence="1">Belongs to the bacterial solute-binding protein 1 family.</text>
</comment>
<dbReference type="RefSeq" id="WP_336584993.1">
    <property type="nucleotide sequence ID" value="NZ_JBBAXC010000001.1"/>
</dbReference>
<dbReference type="Pfam" id="PF13416">
    <property type="entry name" value="SBP_bac_8"/>
    <property type="match status" value="1"/>
</dbReference>
<evidence type="ECO:0000256" key="4">
    <source>
        <dbReference type="SAM" id="SignalP"/>
    </source>
</evidence>
<evidence type="ECO:0000256" key="2">
    <source>
        <dbReference type="ARBA" id="ARBA00022448"/>
    </source>
</evidence>
<organism evidence="5 6">
    <name type="scientific">Bacillus spongiae</name>
    <dbReference type="NCBI Taxonomy" id="2683610"/>
    <lineage>
        <taxon>Bacteria</taxon>
        <taxon>Bacillati</taxon>
        <taxon>Bacillota</taxon>
        <taxon>Bacilli</taxon>
        <taxon>Bacillales</taxon>
        <taxon>Bacillaceae</taxon>
        <taxon>Bacillus</taxon>
    </lineage>
</organism>
<protein>
    <submittedName>
        <fullName evidence="5">ABC transporter substrate-binding protein</fullName>
    </submittedName>
</protein>
<dbReference type="Gene3D" id="3.40.190.10">
    <property type="entry name" value="Periplasmic binding protein-like II"/>
    <property type="match status" value="2"/>
</dbReference>
<dbReference type="PANTHER" id="PTHR30061:SF50">
    <property type="entry name" value="MALTOSE_MALTODEXTRIN-BINDING PERIPLASMIC PROTEIN"/>
    <property type="match status" value="1"/>
</dbReference>
<name>A0ABU8H8T5_9BACI</name>
<feature type="chain" id="PRO_5045727054" evidence="4">
    <location>
        <begin position="22"/>
        <end position="413"/>
    </location>
</feature>
<dbReference type="InterPro" id="IPR006059">
    <property type="entry name" value="SBP"/>
</dbReference>
<evidence type="ECO:0000256" key="1">
    <source>
        <dbReference type="ARBA" id="ARBA00008520"/>
    </source>
</evidence>
<accession>A0ABU8H8T5</accession>
<reference evidence="5 6" key="1">
    <citation type="journal article" date="2018" name="J. Microbiol.">
        <title>Bacillus spongiae sp. nov., isolated from sponge of Jeju Island.</title>
        <authorList>
            <person name="Lee G.E."/>
            <person name="Im W.T."/>
            <person name="Park J.S."/>
        </authorList>
    </citation>
    <scope>NUCLEOTIDE SEQUENCE [LARGE SCALE GENOMIC DNA]</scope>
    <source>
        <strain evidence="5 6">135PIL107-10</strain>
    </source>
</reference>
<dbReference type="PROSITE" id="PS51257">
    <property type="entry name" value="PROKAR_LIPOPROTEIN"/>
    <property type="match status" value="1"/>
</dbReference>
<keyword evidence="2" id="KW-0813">Transport</keyword>
<dbReference type="EMBL" id="JBBAXC010000001">
    <property type="protein sequence ID" value="MEI5905577.1"/>
    <property type="molecule type" value="Genomic_DNA"/>
</dbReference>
<keyword evidence="3 4" id="KW-0732">Signal</keyword>
<evidence type="ECO:0000256" key="3">
    <source>
        <dbReference type="ARBA" id="ARBA00022729"/>
    </source>
</evidence>
<dbReference type="SUPFAM" id="SSF53850">
    <property type="entry name" value="Periplasmic binding protein-like II"/>
    <property type="match status" value="1"/>
</dbReference>
<sequence>MIKLKKMIPFAAAAALTLGLAGCGTDNEKAEGGEDTIDFWVFEPGLKEHKDNLNALVDEYEEANDVTVKTTFVPKDDFNTKLNSAIAVGQNPDVSYLDQPLVPKFAGDGTLLELDEYADGENGIDRTKYFKGAFETNIVDGKLYGLPLNQSTVALFYNKDLVATPPTTWEEWIAMAEDVYKKDEIAAFEGIGTGGWAAWLFPAFVHSGGGSMVNADETQATFGEKEGIEAAELLEKLYEYSDLAVRDSQDAFGNGKLATKISGAWEIDAFQTNFPDLNFGVALIPAKEGVQSYSNIGGEDLVVYENTKNADAAWGLVKFLTSAENSIAIADITGNFPVQVEAAEDPKYAEDEYLSVFLQQMETAVARPRLTDWLKVNDEVIGNALEEITLSNKDAKETLEKAQDRADEILFGQ</sequence>
<feature type="signal peptide" evidence="4">
    <location>
        <begin position="1"/>
        <end position="21"/>
    </location>
</feature>
<dbReference type="Proteomes" id="UP001312865">
    <property type="component" value="Unassembled WGS sequence"/>
</dbReference>
<proteinExistence type="inferred from homology"/>
<dbReference type="PANTHER" id="PTHR30061">
    <property type="entry name" value="MALTOSE-BINDING PERIPLASMIC PROTEIN"/>
    <property type="match status" value="1"/>
</dbReference>